<evidence type="ECO:0000313" key="2">
    <source>
        <dbReference type="EMBL" id="KXB67042.1"/>
    </source>
</evidence>
<reference evidence="3" key="1">
    <citation type="submission" date="2016-01" db="EMBL/GenBank/DDBJ databases">
        <authorList>
            <person name="Mitreva M."/>
            <person name="Pepin K.H."/>
            <person name="Mihindukulasuriya K.A."/>
            <person name="Fulton R."/>
            <person name="Fronick C."/>
            <person name="O'Laughlin M."/>
            <person name="Miner T."/>
            <person name="Herter B."/>
            <person name="Rosa B.A."/>
            <person name="Cordes M."/>
            <person name="Tomlinson C."/>
            <person name="Wollam A."/>
            <person name="Palsikar V.B."/>
            <person name="Mardis E.R."/>
            <person name="Wilson R.K."/>
        </authorList>
    </citation>
    <scope>NUCLEOTIDE SEQUENCE [LARGE SCALE GENOMIC DNA]</scope>
    <source>
        <strain evidence="3">DNF00729</strain>
    </source>
</reference>
<keyword evidence="1" id="KW-0812">Transmembrane</keyword>
<organism evidence="2 3">
    <name type="scientific">Aedoeadaptatus coxii</name>
    <dbReference type="NCBI Taxonomy" id="755172"/>
    <lineage>
        <taxon>Bacteria</taxon>
        <taxon>Bacillati</taxon>
        <taxon>Bacillota</taxon>
        <taxon>Tissierellia</taxon>
        <taxon>Tissierellales</taxon>
        <taxon>Peptoniphilaceae</taxon>
        <taxon>Aedoeadaptatus</taxon>
    </lineage>
</organism>
<gene>
    <name evidence="2" type="ORF">HMPREF1863_00768</name>
</gene>
<keyword evidence="1" id="KW-0472">Membrane</keyword>
<dbReference type="EMBL" id="LSDG01000023">
    <property type="protein sequence ID" value="KXB67042.1"/>
    <property type="molecule type" value="Genomic_DNA"/>
</dbReference>
<evidence type="ECO:0000313" key="3">
    <source>
        <dbReference type="Proteomes" id="UP000070442"/>
    </source>
</evidence>
<dbReference type="AlphaFoldDB" id="A0A134AH46"/>
<name>A0A134AH46_9FIRM</name>
<protein>
    <submittedName>
        <fullName evidence="2">Uncharacterized protein</fullName>
    </submittedName>
</protein>
<keyword evidence="1" id="KW-1133">Transmembrane helix</keyword>
<feature type="transmembrane region" description="Helical" evidence="1">
    <location>
        <begin position="6"/>
        <end position="22"/>
    </location>
</feature>
<proteinExistence type="predicted"/>
<dbReference type="PATRIC" id="fig|755172.3.peg.737"/>
<dbReference type="Proteomes" id="UP000070442">
    <property type="component" value="Unassembled WGS sequence"/>
</dbReference>
<keyword evidence="3" id="KW-1185">Reference proteome</keyword>
<sequence length="42" mass="4928">MYYSAAFLSSQIAIFPLFSAIFRSKNFYTKKRALLALLFKLF</sequence>
<accession>A0A134AH46</accession>
<evidence type="ECO:0000256" key="1">
    <source>
        <dbReference type="SAM" id="Phobius"/>
    </source>
</evidence>
<comment type="caution">
    <text evidence="2">The sequence shown here is derived from an EMBL/GenBank/DDBJ whole genome shotgun (WGS) entry which is preliminary data.</text>
</comment>